<organism evidence="1 2">
    <name type="scientific">Myodes glareolus</name>
    <name type="common">Bank vole</name>
    <name type="synonym">Clethrionomys glareolus</name>
    <dbReference type="NCBI Taxonomy" id="447135"/>
    <lineage>
        <taxon>Eukaryota</taxon>
        <taxon>Metazoa</taxon>
        <taxon>Chordata</taxon>
        <taxon>Craniata</taxon>
        <taxon>Vertebrata</taxon>
        <taxon>Euteleostomi</taxon>
        <taxon>Mammalia</taxon>
        <taxon>Eutheria</taxon>
        <taxon>Euarchontoglires</taxon>
        <taxon>Glires</taxon>
        <taxon>Rodentia</taxon>
        <taxon>Myomorpha</taxon>
        <taxon>Muroidea</taxon>
        <taxon>Cricetidae</taxon>
        <taxon>Arvicolinae</taxon>
        <taxon>Myodes</taxon>
    </lineage>
</organism>
<comment type="caution">
    <text evidence="1">The sequence shown here is derived from an EMBL/GenBank/DDBJ whole genome shotgun (WGS) entry which is preliminary data.</text>
</comment>
<gene>
    <name evidence="1" type="ORF">U0070_023912</name>
</gene>
<dbReference type="Proteomes" id="UP001488838">
    <property type="component" value="Unassembled WGS sequence"/>
</dbReference>
<evidence type="ECO:0000313" key="2">
    <source>
        <dbReference type="Proteomes" id="UP001488838"/>
    </source>
</evidence>
<keyword evidence="2" id="KW-1185">Reference proteome</keyword>
<protein>
    <submittedName>
        <fullName evidence="1">Uncharacterized protein</fullName>
    </submittedName>
</protein>
<reference evidence="1 2" key="1">
    <citation type="journal article" date="2023" name="bioRxiv">
        <title>Conserved and derived expression patterns and positive selection on dental genes reveal complex evolutionary context of ever-growing rodent molars.</title>
        <authorList>
            <person name="Calamari Z.T."/>
            <person name="Song A."/>
            <person name="Cohen E."/>
            <person name="Akter M."/>
            <person name="Roy R.D."/>
            <person name="Hallikas O."/>
            <person name="Christensen M.M."/>
            <person name="Li P."/>
            <person name="Marangoni P."/>
            <person name="Jernvall J."/>
            <person name="Klein O.D."/>
        </authorList>
    </citation>
    <scope>NUCLEOTIDE SEQUENCE [LARGE SCALE GENOMIC DNA]</scope>
    <source>
        <strain evidence="1">V071</strain>
    </source>
</reference>
<dbReference type="EMBL" id="JBBHLL010000819">
    <property type="protein sequence ID" value="KAK7797504.1"/>
    <property type="molecule type" value="Genomic_DNA"/>
</dbReference>
<sequence>QSGEHDRITTGRVGSTHRVPLNALENDCSLAQCVTEHVSVKDLTPHRYVYWARAEMRESNRLIPRDTTSL</sequence>
<feature type="non-terminal residue" evidence="1">
    <location>
        <position position="1"/>
    </location>
</feature>
<dbReference type="AlphaFoldDB" id="A0AAW0H6V8"/>
<evidence type="ECO:0000313" key="1">
    <source>
        <dbReference type="EMBL" id="KAK7797504.1"/>
    </source>
</evidence>
<proteinExistence type="predicted"/>
<name>A0AAW0H6V8_MYOGA</name>
<accession>A0AAW0H6V8</accession>